<evidence type="ECO:0000256" key="6">
    <source>
        <dbReference type="ARBA" id="ARBA00024238"/>
    </source>
</evidence>
<evidence type="ECO:0000256" key="2">
    <source>
        <dbReference type="ARBA" id="ARBA00022614"/>
    </source>
</evidence>
<name>A0A6A6HS94_9PLEO</name>
<keyword evidence="4" id="KW-0539">Nucleus</keyword>
<dbReference type="Proteomes" id="UP000800094">
    <property type="component" value="Unassembled WGS sequence"/>
</dbReference>
<keyword evidence="2" id="KW-0433">Leucine-rich repeat</keyword>
<sequence>MRLTTDLINNSLSFINCLTERELDLRGACHKISAIENMGAARDNDAIDLTDNDIALLGNFPLQPRLRTLFLAQNRISNIQANLSSSIPNLTTLVLTKNRLTELADLDPLGGFKKLVYLTLMGNPVTSKENYRYWVIWRCPSVRYLDFAKVRDAERKKAKELFGTAEDPTELASKIMGMKSKGFVVSTFTNGGDTPTKERIWTEEEKSRMRAAIKAAGSLAEMAKLEKDFAEGRIPAHILEGGDAMET</sequence>
<comment type="subcellular location">
    <subcellularLocation>
        <location evidence="1">Nucleus</location>
    </subcellularLocation>
</comment>
<dbReference type="InterPro" id="IPR001611">
    <property type="entry name" value="Leu-rich_rpt"/>
</dbReference>
<dbReference type="RefSeq" id="XP_033676048.1">
    <property type="nucleotide sequence ID" value="XM_033826275.1"/>
</dbReference>
<dbReference type="PANTHER" id="PTHR10552:SF6">
    <property type="entry name" value="U2 SMALL NUCLEAR RIBONUCLEOPROTEIN A"/>
    <property type="match status" value="1"/>
</dbReference>
<dbReference type="FunFam" id="3.80.10.10:FF:000026">
    <property type="entry name" value="U2 small nuclear ribonucleoprotein A"/>
    <property type="match status" value="1"/>
</dbReference>
<dbReference type="GO" id="GO:0005686">
    <property type="term" value="C:U2 snRNP"/>
    <property type="evidence" value="ECO:0007669"/>
    <property type="project" value="TreeGrafter"/>
</dbReference>
<dbReference type="SUPFAM" id="SSF52058">
    <property type="entry name" value="L domain-like"/>
    <property type="match status" value="1"/>
</dbReference>
<keyword evidence="8" id="KW-1185">Reference proteome</keyword>
<keyword evidence="3" id="KW-0677">Repeat</keyword>
<proteinExistence type="inferred from homology"/>
<evidence type="ECO:0000256" key="3">
    <source>
        <dbReference type="ARBA" id="ARBA00022737"/>
    </source>
</evidence>
<dbReference type="EMBL" id="ML987214">
    <property type="protein sequence ID" value="KAF2241044.1"/>
    <property type="molecule type" value="Genomic_DNA"/>
</dbReference>
<dbReference type="GO" id="GO:0000398">
    <property type="term" value="P:mRNA splicing, via spliceosome"/>
    <property type="evidence" value="ECO:0007669"/>
    <property type="project" value="InterPro"/>
</dbReference>
<dbReference type="OrthoDB" id="433501at2759"/>
<organism evidence="7 8">
    <name type="scientific">Trematosphaeria pertusa</name>
    <dbReference type="NCBI Taxonomy" id="390896"/>
    <lineage>
        <taxon>Eukaryota</taxon>
        <taxon>Fungi</taxon>
        <taxon>Dikarya</taxon>
        <taxon>Ascomycota</taxon>
        <taxon>Pezizomycotina</taxon>
        <taxon>Dothideomycetes</taxon>
        <taxon>Pleosporomycetidae</taxon>
        <taxon>Pleosporales</taxon>
        <taxon>Massarineae</taxon>
        <taxon>Trematosphaeriaceae</taxon>
        <taxon>Trematosphaeria</taxon>
    </lineage>
</organism>
<dbReference type="InterPro" id="IPR044640">
    <property type="entry name" value="RU2A"/>
</dbReference>
<dbReference type="PANTHER" id="PTHR10552">
    <property type="entry name" value="U2 SMALL NUCLEAR RIBONUCLEOPROTEIN A"/>
    <property type="match status" value="1"/>
</dbReference>
<evidence type="ECO:0000256" key="5">
    <source>
        <dbReference type="ARBA" id="ARBA00024196"/>
    </source>
</evidence>
<comment type="similarity">
    <text evidence="5">Belongs to the U2 small nuclear ribonucleoprotein A family.</text>
</comment>
<gene>
    <name evidence="7" type="ORF">BU26DRAFT_496997</name>
</gene>
<dbReference type="Pfam" id="PF14580">
    <property type="entry name" value="LRR_9"/>
    <property type="match status" value="1"/>
</dbReference>
<accession>A0A6A6HS94</accession>
<dbReference type="InterPro" id="IPR032675">
    <property type="entry name" value="LRR_dom_sf"/>
</dbReference>
<evidence type="ECO:0000313" key="8">
    <source>
        <dbReference type="Proteomes" id="UP000800094"/>
    </source>
</evidence>
<evidence type="ECO:0000313" key="7">
    <source>
        <dbReference type="EMBL" id="KAF2241044.1"/>
    </source>
</evidence>
<dbReference type="GO" id="GO:0030620">
    <property type="term" value="F:U2 snRNA binding"/>
    <property type="evidence" value="ECO:0007669"/>
    <property type="project" value="InterPro"/>
</dbReference>
<evidence type="ECO:0000256" key="1">
    <source>
        <dbReference type="ARBA" id="ARBA00004123"/>
    </source>
</evidence>
<evidence type="ECO:0000256" key="4">
    <source>
        <dbReference type="ARBA" id="ARBA00023242"/>
    </source>
</evidence>
<protein>
    <recommendedName>
        <fullName evidence="6">U2 small nuclear ribonucleoprotein A'</fullName>
    </recommendedName>
</protein>
<dbReference type="AlphaFoldDB" id="A0A6A6HS94"/>
<reference evidence="7" key="1">
    <citation type="journal article" date="2020" name="Stud. Mycol.">
        <title>101 Dothideomycetes genomes: a test case for predicting lifestyles and emergence of pathogens.</title>
        <authorList>
            <person name="Haridas S."/>
            <person name="Albert R."/>
            <person name="Binder M."/>
            <person name="Bloem J."/>
            <person name="Labutti K."/>
            <person name="Salamov A."/>
            <person name="Andreopoulos B."/>
            <person name="Baker S."/>
            <person name="Barry K."/>
            <person name="Bills G."/>
            <person name="Bluhm B."/>
            <person name="Cannon C."/>
            <person name="Castanera R."/>
            <person name="Culley D."/>
            <person name="Daum C."/>
            <person name="Ezra D."/>
            <person name="Gonzalez J."/>
            <person name="Henrissat B."/>
            <person name="Kuo A."/>
            <person name="Liang C."/>
            <person name="Lipzen A."/>
            <person name="Lutzoni F."/>
            <person name="Magnuson J."/>
            <person name="Mondo S."/>
            <person name="Nolan M."/>
            <person name="Ohm R."/>
            <person name="Pangilinan J."/>
            <person name="Park H.-J."/>
            <person name="Ramirez L."/>
            <person name="Alfaro M."/>
            <person name="Sun H."/>
            <person name="Tritt A."/>
            <person name="Yoshinaga Y."/>
            <person name="Zwiers L.-H."/>
            <person name="Turgeon B."/>
            <person name="Goodwin S."/>
            <person name="Spatafora J."/>
            <person name="Crous P."/>
            <person name="Grigoriev I."/>
        </authorList>
    </citation>
    <scope>NUCLEOTIDE SEQUENCE</scope>
    <source>
        <strain evidence="7">CBS 122368</strain>
    </source>
</reference>
<dbReference type="GeneID" id="54579605"/>
<dbReference type="PROSITE" id="PS51450">
    <property type="entry name" value="LRR"/>
    <property type="match status" value="2"/>
</dbReference>
<dbReference type="Gene3D" id="3.80.10.10">
    <property type="entry name" value="Ribonuclease Inhibitor"/>
    <property type="match status" value="1"/>
</dbReference>